<keyword evidence="3" id="KW-0677">Repeat</keyword>
<keyword evidence="5" id="KW-1185">Reference proteome</keyword>
<dbReference type="Pfam" id="PF13516">
    <property type="entry name" value="LRR_6"/>
    <property type="match status" value="3"/>
</dbReference>
<reference evidence="4 5" key="1">
    <citation type="submission" date="2016-11" db="EMBL/GenBank/DDBJ databases">
        <title>The macronuclear genome of Stentor coeruleus: a giant cell with tiny introns.</title>
        <authorList>
            <person name="Slabodnick M."/>
            <person name="Ruby J.G."/>
            <person name="Reiff S.B."/>
            <person name="Swart E.C."/>
            <person name="Gosai S."/>
            <person name="Prabakaran S."/>
            <person name="Witkowska E."/>
            <person name="Larue G.E."/>
            <person name="Fisher S."/>
            <person name="Freeman R.M."/>
            <person name="Gunawardena J."/>
            <person name="Chu W."/>
            <person name="Stover N.A."/>
            <person name="Gregory B.D."/>
            <person name="Nowacki M."/>
            <person name="Derisi J."/>
            <person name="Roy S.W."/>
            <person name="Marshall W.F."/>
            <person name="Sood P."/>
        </authorList>
    </citation>
    <scope>NUCLEOTIDE SEQUENCE [LARGE SCALE GENOMIC DNA]</scope>
    <source>
        <strain evidence="4">WM001</strain>
    </source>
</reference>
<dbReference type="PANTHER" id="PTHR24113">
    <property type="entry name" value="RAN GTPASE-ACTIVATING PROTEIN 1"/>
    <property type="match status" value="1"/>
</dbReference>
<dbReference type="PANTHER" id="PTHR24113:SF12">
    <property type="entry name" value="RAN GTPASE-ACTIVATING PROTEIN 1"/>
    <property type="match status" value="1"/>
</dbReference>
<dbReference type="InterPro" id="IPR027038">
    <property type="entry name" value="RanGap"/>
</dbReference>
<dbReference type="InterPro" id="IPR032675">
    <property type="entry name" value="LRR_dom_sf"/>
</dbReference>
<accession>A0A1R2C894</accession>
<dbReference type="EMBL" id="MPUH01000244">
    <property type="protein sequence ID" value="OMJ85216.1"/>
    <property type="molecule type" value="Genomic_DNA"/>
</dbReference>
<dbReference type="Proteomes" id="UP000187209">
    <property type="component" value="Unassembled WGS sequence"/>
</dbReference>
<evidence type="ECO:0000313" key="5">
    <source>
        <dbReference type="Proteomes" id="UP000187209"/>
    </source>
</evidence>
<keyword evidence="2" id="KW-0433">Leucine-rich repeat</keyword>
<evidence type="ECO:0000256" key="1">
    <source>
        <dbReference type="ARBA" id="ARBA00022468"/>
    </source>
</evidence>
<protein>
    <submittedName>
        <fullName evidence="4">Uncharacterized protein</fullName>
    </submittedName>
</protein>
<keyword evidence="1" id="KW-0343">GTPase activation</keyword>
<organism evidence="4 5">
    <name type="scientific">Stentor coeruleus</name>
    <dbReference type="NCBI Taxonomy" id="5963"/>
    <lineage>
        <taxon>Eukaryota</taxon>
        <taxon>Sar</taxon>
        <taxon>Alveolata</taxon>
        <taxon>Ciliophora</taxon>
        <taxon>Postciliodesmatophora</taxon>
        <taxon>Heterotrichea</taxon>
        <taxon>Heterotrichida</taxon>
        <taxon>Stentoridae</taxon>
        <taxon>Stentor</taxon>
    </lineage>
</organism>
<dbReference type="GO" id="GO:0006913">
    <property type="term" value="P:nucleocytoplasmic transport"/>
    <property type="evidence" value="ECO:0007669"/>
    <property type="project" value="TreeGrafter"/>
</dbReference>
<gene>
    <name evidence="4" type="ORF">SteCoe_13532</name>
</gene>
<evidence type="ECO:0000313" key="4">
    <source>
        <dbReference type="EMBL" id="OMJ85216.1"/>
    </source>
</evidence>
<evidence type="ECO:0000256" key="3">
    <source>
        <dbReference type="ARBA" id="ARBA00022737"/>
    </source>
</evidence>
<dbReference type="InterPro" id="IPR001611">
    <property type="entry name" value="Leu-rich_rpt"/>
</dbReference>
<name>A0A1R2C894_9CILI</name>
<evidence type="ECO:0000256" key="2">
    <source>
        <dbReference type="ARBA" id="ARBA00022614"/>
    </source>
</evidence>
<dbReference type="GO" id="GO:0005096">
    <property type="term" value="F:GTPase activator activity"/>
    <property type="evidence" value="ECO:0007669"/>
    <property type="project" value="UniProtKB-KW"/>
</dbReference>
<dbReference type="GO" id="GO:0048471">
    <property type="term" value="C:perinuclear region of cytoplasm"/>
    <property type="evidence" value="ECO:0007669"/>
    <property type="project" value="TreeGrafter"/>
</dbReference>
<dbReference type="SMART" id="SM00368">
    <property type="entry name" value="LRR_RI"/>
    <property type="match status" value="8"/>
</dbReference>
<dbReference type="GO" id="GO:0005634">
    <property type="term" value="C:nucleus"/>
    <property type="evidence" value="ECO:0007669"/>
    <property type="project" value="TreeGrafter"/>
</dbReference>
<comment type="caution">
    <text evidence="4">The sequence shown here is derived from an EMBL/GenBank/DDBJ whole genome shotgun (WGS) entry which is preliminary data.</text>
</comment>
<dbReference type="GO" id="GO:0005829">
    <property type="term" value="C:cytosol"/>
    <property type="evidence" value="ECO:0007669"/>
    <property type="project" value="TreeGrafter"/>
</dbReference>
<proteinExistence type="predicted"/>
<dbReference type="OrthoDB" id="289415at2759"/>
<dbReference type="AlphaFoldDB" id="A0A1R2C894"/>
<sequence>MEEPNEAQEIEEKIEARRLLIEKECRGGKIDLTSVELDDLDALTVAICLFQKDSKVDSLYLGTNMISDEGLEAITNSLSKHSEIQHLYLSNNLFRDPGISALANTLPELKSLTTLSLGGLQITDSACTNLATSLMAMEESNLKYLFLNGNCIGDEGLLSLAVALSSEKFFLETLHLGDNVFTEVGLKLLSEWLETNTSLVKLFLNDNEMGADGISSLSEALCCNRKLKFLSLAACGIIDETFKPMLACLSVNEALESLHIWSNLLTEKTAELLLEVLRKHNHMISDLQAFSNPIQDYEVFQAELDEILGKNVMELEDDSSDDKEIEDIVEQVRKEIGK</sequence>
<dbReference type="Gene3D" id="3.80.10.10">
    <property type="entry name" value="Ribonuclease Inhibitor"/>
    <property type="match status" value="1"/>
</dbReference>
<dbReference type="SUPFAM" id="SSF52047">
    <property type="entry name" value="RNI-like"/>
    <property type="match status" value="1"/>
</dbReference>
<dbReference type="GO" id="GO:0031267">
    <property type="term" value="F:small GTPase binding"/>
    <property type="evidence" value="ECO:0007669"/>
    <property type="project" value="TreeGrafter"/>
</dbReference>